<sequence>MFVHPELLIPDRKRYERLAFRNTGMLLSLPSALADFSSSLMSFAMSQQPRRPAISDAVA</sequence>
<proteinExistence type="predicted"/>
<evidence type="ECO:0000313" key="2">
    <source>
        <dbReference type="Proteomes" id="UP000799539"/>
    </source>
</evidence>
<dbReference type="AlphaFoldDB" id="A0A6A6FE52"/>
<keyword evidence="2" id="KW-1185">Reference proteome</keyword>
<accession>A0A6A6FE52</accession>
<reference evidence="1" key="1">
    <citation type="journal article" date="2020" name="Stud. Mycol.">
        <title>101 Dothideomycetes genomes: a test case for predicting lifestyles and emergence of pathogens.</title>
        <authorList>
            <person name="Haridas S."/>
            <person name="Albert R."/>
            <person name="Binder M."/>
            <person name="Bloem J."/>
            <person name="Labutti K."/>
            <person name="Salamov A."/>
            <person name="Andreopoulos B."/>
            <person name="Baker S."/>
            <person name="Barry K."/>
            <person name="Bills G."/>
            <person name="Bluhm B."/>
            <person name="Cannon C."/>
            <person name="Castanera R."/>
            <person name="Culley D."/>
            <person name="Daum C."/>
            <person name="Ezra D."/>
            <person name="Gonzalez J."/>
            <person name="Henrissat B."/>
            <person name="Kuo A."/>
            <person name="Liang C."/>
            <person name="Lipzen A."/>
            <person name="Lutzoni F."/>
            <person name="Magnuson J."/>
            <person name="Mondo S."/>
            <person name="Nolan M."/>
            <person name="Ohm R."/>
            <person name="Pangilinan J."/>
            <person name="Park H.-J."/>
            <person name="Ramirez L."/>
            <person name="Alfaro M."/>
            <person name="Sun H."/>
            <person name="Tritt A."/>
            <person name="Yoshinaga Y."/>
            <person name="Zwiers L.-H."/>
            <person name="Turgeon B."/>
            <person name="Goodwin S."/>
            <person name="Spatafora J."/>
            <person name="Crous P."/>
            <person name="Grigoriev I."/>
        </authorList>
    </citation>
    <scope>NUCLEOTIDE SEQUENCE</scope>
    <source>
        <strain evidence="1">SCOH1-5</strain>
    </source>
</reference>
<evidence type="ECO:0000313" key="1">
    <source>
        <dbReference type="EMBL" id="KAF2211664.1"/>
    </source>
</evidence>
<organism evidence="1 2">
    <name type="scientific">Cercospora zeae-maydis SCOH1-5</name>
    <dbReference type="NCBI Taxonomy" id="717836"/>
    <lineage>
        <taxon>Eukaryota</taxon>
        <taxon>Fungi</taxon>
        <taxon>Dikarya</taxon>
        <taxon>Ascomycota</taxon>
        <taxon>Pezizomycotina</taxon>
        <taxon>Dothideomycetes</taxon>
        <taxon>Dothideomycetidae</taxon>
        <taxon>Mycosphaerellales</taxon>
        <taxon>Mycosphaerellaceae</taxon>
        <taxon>Cercospora</taxon>
    </lineage>
</organism>
<dbReference type="Proteomes" id="UP000799539">
    <property type="component" value="Unassembled WGS sequence"/>
</dbReference>
<gene>
    <name evidence="1" type="ORF">CERZMDRAFT_90854</name>
</gene>
<name>A0A6A6FE52_9PEZI</name>
<dbReference type="EMBL" id="ML992675">
    <property type="protein sequence ID" value="KAF2211664.1"/>
    <property type="molecule type" value="Genomic_DNA"/>
</dbReference>
<protein>
    <submittedName>
        <fullName evidence="1">Uncharacterized protein</fullName>
    </submittedName>
</protein>